<gene>
    <name evidence="9" type="primary">hemA</name>
    <name evidence="15" type="ORF">EC580_12140</name>
</gene>
<feature type="domain" description="Tetrapyrrole biosynthesis glutamyl-tRNA reductase dimerisation" evidence="12">
    <location>
        <begin position="416"/>
        <end position="514"/>
    </location>
</feature>
<dbReference type="SUPFAM" id="SSF51735">
    <property type="entry name" value="NAD(P)-binding Rossmann-fold domains"/>
    <property type="match status" value="1"/>
</dbReference>
<dbReference type="FunFam" id="3.30.460.30:FF:000001">
    <property type="entry name" value="Glutamyl-tRNA reductase"/>
    <property type="match status" value="1"/>
</dbReference>
<comment type="subunit">
    <text evidence="9">Homodimer.</text>
</comment>
<comment type="similarity">
    <text evidence="2 9 10">Belongs to the glutamyl-tRNA reductase family.</text>
</comment>
<dbReference type="InterPro" id="IPR015896">
    <property type="entry name" value="4pyrrol_synth_GluRdtase_dimer"/>
</dbReference>
<feature type="region of interest" description="Disordered" evidence="11">
    <location>
        <begin position="1"/>
        <end position="55"/>
    </location>
</feature>
<evidence type="ECO:0000256" key="9">
    <source>
        <dbReference type="HAMAP-Rule" id="MF_00087"/>
    </source>
</evidence>
<feature type="binding site" evidence="9">
    <location>
        <position position="205"/>
    </location>
    <ligand>
        <name>substrate</name>
    </ligand>
</feature>
<keyword evidence="4 9" id="KW-0521">NADP</keyword>
<comment type="pathway">
    <text evidence="1 9 10">Porphyrin-containing compound metabolism; protoporphyrin-IX biosynthesis; 5-aminolevulinate from L-glutamyl-tRNA(Glu): step 1/2.</text>
</comment>
<comment type="domain">
    <text evidence="9">Possesses an unusual extended V-shaped dimeric structure with each monomer consisting of three distinct domains arranged along a curved 'spinal' alpha-helix. The N-terminal catalytic domain specifically recognizes the glutamate moiety of the substrate. The second domain is the NADPH-binding domain, and the third C-terminal domain is responsible for dimerization.</text>
</comment>
<name>A0A3M8QTI4_9PROT</name>
<keyword evidence="6 9" id="KW-0627">Porphyrin biosynthesis</keyword>
<dbReference type="EMBL" id="RIZI01000189">
    <property type="protein sequence ID" value="RNF58802.1"/>
    <property type="molecule type" value="Genomic_DNA"/>
</dbReference>
<dbReference type="PANTHER" id="PTHR43013">
    <property type="entry name" value="GLUTAMYL-TRNA REDUCTASE"/>
    <property type="match status" value="1"/>
</dbReference>
<dbReference type="CDD" id="cd05213">
    <property type="entry name" value="NAD_bind_Glutamyl_tRNA_reduct"/>
    <property type="match status" value="1"/>
</dbReference>
<dbReference type="Pfam" id="PF01488">
    <property type="entry name" value="Shikimate_DH"/>
    <property type="match status" value="1"/>
</dbReference>
<dbReference type="Gene3D" id="3.30.460.30">
    <property type="entry name" value="Glutamyl-tRNA reductase, N-terminal domain"/>
    <property type="match status" value="1"/>
</dbReference>
<evidence type="ECO:0000256" key="1">
    <source>
        <dbReference type="ARBA" id="ARBA00005059"/>
    </source>
</evidence>
<feature type="domain" description="Quinate/shikimate 5-dehydrogenase/glutamyl-tRNA reductase" evidence="13">
    <location>
        <begin position="268"/>
        <end position="402"/>
    </location>
</feature>
<feature type="binding site" evidence="9">
    <location>
        <begin position="210"/>
        <end position="212"/>
    </location>
    <ligand>
        <name>substrate</name>
    </ligand>
</feature>
<dbReference type="InterPro" id="IPR018214">
    <property type="entry name" value="GluRdtase_CS"/>
</dbReference>
<comment type="function">
    <text evidence="9">Catalyzes the NADPH-dependent reduction of glutamyl-tRNA(Glu) to glutamate 1-semialdehyde (GSA).</text>
</comment>
<feature type="binding site" evidence="9">
    <location>
        <begin position="285"/>
        <end position="290"/>
    </location>
    <ligand>
        <name>NADP(+)</name>
        <dbReference type="ChEBI" id="CHEBI:58349"/>
    </ligand>
</feature>
<dbReference type="Pfam" id="PF05201">
    <property type="entry name" value="GlutR_N"/>
    <property type="match status" value="1"/>
</dbReference>
<evidence type="ECO:0000256" key="7">
    <source>
        <dbReference type="ARBA" id="ARBA00047464"/>
    </source>
</evidence>
<dbReference type="GO" id="GO:0008883">
    <property type="term" value="F:glutamyl-tRNA reductase activity"/>
    <property type="evidence" value="ECO:0007669"/>
    <property type="project" value="UniProtKB-UniRule"/>
</dbReference>
<dbReference type="OrthoDB" id="110209at2"/>
<dbReference type="InterPro" id="IPR036453">
    <property type="entry name" value="GluRdtase_dimer_dom_sf"/>
</dbReference>
<evidence type="ECO:0000256" key="2">
    <source>
        <dbReference type="ARBA" id="ARBA00005916"/>
    </source>
</evidence>
<protein>
    <recommendedName>
        <fullName evidence="8 9">Glutamyl-tRNA reductase</fullName>
        <shortName evidence="9">GluTR</shortName>
        <ecNumber evidence="3 9">1.2.1.70</ecNumber>
    </recommendedName>
</protein>
<evidence type="ECO:0000256" key="10">
    <source>
        <dbReference type="RuleBase" id="RU000584"/>
    </source>
</evidence>
<dbReference type="PROSITE" id="PS00747">
    <property type="entry name" value="GLUTR"/>
    <property type="match status" value="1"/>
</dbReference>
<dbReference type="InterPro" id="IPR006151">
    <property type="entry name" value="Shikm_DH/Glu-tRNA_Rdtase"/>
</dbReference>
<dbReference type="Gene3D" id="3.40.50.720">
    <property type="entry name" value="NAD(P)-binding Rossmann-like Domain"/>
    <property type="match status" value="1"/>
</dbReference>
<evidence type="ECO:0000259" key="12">
    <source>
        <dbReference type="Pfam" id="PF00745"/>
    </source>
</evidence>
<evidence type="ECO:0000256" key="8">
    <source>
        <dbReference type="ARBA" id="ARBA00068659"/>
    </source>
</evidence>
<dbReference type="NCBIfam" id="TIGR01035">
    <property type="entry name" value="hemA"/>
    <property type="match status" value="1"/>
</dbReference>
<dbReference type="InterPro" id="IPR036343">
    <property type="entry name" value="GluRdtase_N_sf"/>
</dbReference>
<dbReference type="InterPro" id="IPR015895">
    <property type="entry name" value="4pyrrol_synth_GluRdtase_N"/>
</dbReference>
<proteinExistence type="inferred from homology"/>
<evidence type="ECO:0000256" key="6">
    <source>
        <dbReference type="ARBA" id="ARBA00023244"/>
    </source>
</evidence>
<dbReference type="AlphaFoldDB" id="A0A3M8QTI4"/>
<evidence type="ECO:0000313" key="15">
    <source>
        <dbReference type="EMBL" id="RNF58802.1"/>
    </source>
</evidence>
<dbReference type="HAMAP" id="MF_00087">
    <property type="entry name" value="Glu_tRNA_reductase"/>
    <property type="match status" value="1"/>
</dbReference>
<feature type="binding site" evidence="9">
    <location>
        <begin position="146"/>
        <end position="149"/>
    </location>
    <ligand>
        <name>substrate</name>
    </ligand>
</feature>
<feature type="domain" description="Glutamyl-tRNA reductase N-terminal" evidence="14">
    <location>
        <begin position="104"/>
        <end position="252"/>
    </location>
</feature>
<dbReference type="Pfam" id="PF00745">
    <property type="entry name" value="GlutR_dimer"/>
    <property type="match status" value="1"/>
</dbReference>
<reference evidence="15" key="1">
    <citation type="submission" date="2018-10" db="EMBL/GenBank/DDBJ databases">
        <title>Acidithiobacillus sulfuriphilus sp. nov.: an extremely acidophilic sulfur-oxidizing chemolithotroph isolated from a neutral pH environment.</title>
        <authorList>
            <person name="Falagan C."/>
            <person name="Moya-Beltran A."/>
            <person name="Quatrini R."/>
            <person name="Johnson D.B."/>
        </authorList>
    </citation>
    <scope>NUCLEOTIDE SEQUENCE [LARGE SCALE GENOMIC DNA]</scope>
    <source>
        <strain evidence="15">CJ-2</strain>
    </source>
</reference>
<keyword evidence="5 9" id="KW-0560">Oxidoreductase</keyword>
<evidence type="ECO:0000256" key="11">
    <source>
        <dbReference type="SAM" id="MobiDB-lite"/>
    </source>
</evidence>
<accession>A0A3M8QTI4</accession>
<comment type="catalytic activity">
    <reaction evidence="7 9 10">
        <text>(S)-4-amino-5-oxopentanoate + tRNA(Glu) + NADP(+) = L-glutamyl-tRNA(Glu) + NADPH + H(+)</text>
        <dbReference type="Rhea" id="RHEA:12344"/>
        <dbReference type="Rhea" id="RHEA-COMP:9663"/>
        <dbReference type="Rhea" id="RHEA-COMP:9680"/>
        <dbReference type="ChEBI" id="CHEBI:15378"/>
        <dbReference type="ChEBI" id="CHEBI:57501"/>
        <dbReference type="ChEBI" id="CHEBI:57783"/>
        <dbReference type="ChEBI" id="CHEBI:58349"/>
        <dbReference type="ChEBI" id="CHEBI:78442"/>
        <dbReference type="ChEBI" id="CHEBI:78520"/>
        <dbReference type="EC" id="1.2.1.70"/>
    </reaction>
</comment>
<dbReference type="SUPFAM" id="SSF69742">
    <property type="entry name" value="Glutamyl tRNA-reductase catalytic, N-terminal domain"/>
    <property type="match status" value="1"/>
</dbReference>
<dbReference type="FunFam" id="3.40.50.720:FF:000031">
    <property type="entry name" value="Glutamyl-tRNA reductase"/>
    <property type="match status" value="1"/>
</dbReference>
<dbReference type="EC" id="1.2.1.70" evidence="3 9"/>
<feature type="compositionally biased region" description="Pro residues" evidence="11">
    <location>
        <begin position="34"/>
        <end position="43"/>
    </location>
</feature>
<comment type="caution">
    <text evidence="15">The sequence shown here is derived from an EMBL/GenBank/DDBJ whole genome shotgun (WGS) entry which is preliminary data.</text>
</comment>
<feature type="binding site" evidence="9">
    <location>
        <position position="216"/>
    </location>
    <ligand>
        <name>substrate</name>
    </ligand>
</feature>
<dbReference type="GO" id="GO:0019353">
    <property type="term" value="P:protoporphyrinogen IX biosynthetic process from glutamate"/>
    <property type="evidence" value="ECO:0007669"/>
    <property type="project" value="TreeGrafter"/>
</dbReference>
<comment type="miscellaneous">
    <text evidence="9">During catalysis, the active site Cys acts as a nucleophile attacking the alpha-carbonyl group of tRNA-bound glutamate with the formation of a thioester intermediate between enzyme and glutamate, and the concomitant release of tRNA(Glu). The thioester intermediate is finally reduced by direct hydride transfer from NADPH, to form the product GSA.</text>
</comment>
<evidence type="ECO:0000256" key="4">
    <source>
        <dbReference type="ARBA" id="ARBA00022857"/>
    </source>
</evidence>
<sequence>MRVWRVGGRGGAWQTRRPGDSTTARRSCRAPQCRPRPPRPPGPAQGRSFRRVAWPPSCPSTTSILCKDGTITAREWACNPDGCRPQSGPSSSPSRDGYAIYCFGLSHHSAPIEVREKVAFSPEGLLLAHRDLLSKGVAKEVLILSTCNRTEIYYHGGCGGHADIMQSWLCDFHGVDQRLLAGHGYFHVQDEAARHLFRVSCGLDSMIVGEPQILGQIKDAYQIAADAASAGPLLNRLLHWAFRVAKRVRSETAIGSAPVSIAYAAVSLSKQLLGTLEDKEALLIGAGETMELVATHLREHGVKRFAVANRTPERGQQLAQRMDGAAFSLSQIPELLAQADVVVSSTASPLPVVTAAAVAEAMTRRRKGELMLVDLAVPRDIAPEVGKLANCYLYTIDDLNDITQAGLRARREAALEAEGIIAEEVAGFQQWRESLDVVPAIRRLREHVEGSRKDELQRFLRYIELGQDPRVVLDAFSKALINKILHEPIATLRQPCQEATSENLVAALDILFHLSDAEG</sequence>
<evidence type="ECO:0000256" key="3">
    <source>
        <dbReference type="ARBA" id="ARBA00012970"/>
    </source>
</evidence>
<feature type="site" description="Important for activity" evidence="9">
    <location>
        <position position="195"/>
    </location>
</feature>
<dbReference type="PANTHER" id="PTHR43013:SF1">
    <property type="entry name" value="GLUTAMYL-TRNA REDUCTASE"/>
    <property type="match status" value="1"/>
</dbReference>
<organism evidence="15">
    <name type="scientific">Acidithiobacillus sulfuriphilus</name>
    <dbReference type="NCBI Taxonomy" id="1867749"/>
    <lineage>
        <taxon>Bacteria</taxon>
        <taxon>Pseudomonadati</taxon>
        <taxon>Pseudomonadota</taxon>
        <taxon>Acidithiobacillia</taxon>
        <taxon>Acidithiobacillales</taxon>
        <taxon>Acidithiobacillaceae</taxon>
        <taxon>Acidithiobacillus</taxon>
    </lineage>
</organism>
<feature type="active site" description="Nucleophile" evidence="9">
    <location>
        <position position="147"/>
    </location>
</feature>
<evidence type="ECO:0000256" key="5">
    <source>
        <dbReference type="ARBA" id="ARBA00023002"/>
    </source>
</evidence>
<dbReference type="SUPFAM" id="SSF69075">
    <property type="entry name" value="Glutamyl tRNA-reductase dimerization domain"/>
    <property type="match status" value="1"/>
</dbReference>
<dbReference type="UniPathway" id="UPA00251">
    <property type="reaction ID" value="UER00316"/>
</dbReference>
<dbReference type="InterPro" id="IPR036291">
    <property type="entry name" value="NAD(P)-bd_dom_sf"/>
</dbReference>
<evidence type="ECO:0000259" key="14">
    <source>
        <dbReference type="Pfam" id="PF05201"/>
    </source>
</evidence>
<dbReference type="GO" id="GO:0050661">
    <property type="term" value="F:NADP binding"/>
    <property type="evidence" value="ECO:0007669"/>
    <property type="project" value="InterPro"/>
</dbReference>
<evidence type="ECO:0000259" key="13">
    <source>
        <dbReference type="Pfam" id="PF01488"/>
    </source>
</evidence>
<dbReference type="InterPro" id="IPR000343">
    <property type="entry name" value="4pyrrol_synth_GluRdtase"/>
</dbReference>